<comment type="caution">
    <text evidence="1">The sequence shown here is derived from an EMBL/GenBank/DDBJ whole genome shotgun (WGS) entry which is preliminary data.</text>
</comment>
<dbReference type="PANTHER" id="PTHR32329:SF2">
    <property type="entry name" value="BIFUNCTIONAL PROTEIN [INCLUDES 2-HYDROXYACYL-COA DEHYDRATASE (N-TER) AND ITS ACTIVATOR DOMAIN (C_TERM)"/>
    <property type="match status" value="1"/>
</dbReference>
<evidence type="ECO:0000313" key="2">
    <source>
        <dbReference type="Proteomes" id="UP000019109"/>
    </source>
</evidence>
<dbReference type="PANTHER" id="PTHR32329">
    <property type="entry name" value="BIFUNCTIONAL PROTEIN [INCLUDES 2-HYDROXYACYL-COA DEHYDRATASE (N-TER) AND ITS ACTIVATOR DOMAIN (C_TERM)-RELATED"/>
    <property type="match status" value="1"/>
</dbReference>
<reference evidence="1" key="1">
    <citation type="journal article" date="2014" name="Genome Announc.">
        <title>Draft Genome Sequence of Clostridium straminisolvens Strain JCM 21531T, Isolated from a Cellulose-Degrading Bacterial Community.</title>
        <authorList>
            <person name="Yuki M."/>
            <person name="Oshima K."/>
            <person name="Suda W."/>
            <person name="Sakamoto M."/>
            <person name="Kitamura K."/>
            <person name="Iida T."/>
            <person name="Hattori M."/>
            <person name="Ohkuma M."/>
        </authorList>
    </citation>
    <scope>NUCLEOTIDE SEQUENCE [LARGE SCALE GENOMIC DNA]</scope>
    <source>
        <strain evidence="1">JCM 21531</strain>
    </source>
</reference>
<name>W4V4Y8_9FIRM</name>
<protein>
    <submittedName>
        <fullName evidence="1">Activator of (R)-2-hydroxyglutaryl-CoA dehydratase</fullName>
    </submittedName>
</protein>
<dbReference type="AlphaFoldDB" id="W4V4Y8"/>
<dbReference type="Proteomes" id="UP000019109">
    <property type="component" value="Unassembled WGS sequence"/>
</dbReference>
<accession>W4V4Y8</accession>
<keyword evidence="2" id="KW-1185">Reference proteome</keyword>
<dbReference type="STRING" id="1294263.JCM21531_1683"/>
<dbReference type="EMBL" id="BAVR01000015">
    <property type="protein sequence ID" value="GAE88251.1"/>
    <property type="molecule type" value="Genomic_DNA"/>
</dbReference>
<evidence type="ECO:0000313" key="1">
    <source>
        <dbReference type="EMBL" id="GAE88251.1"/>
    </source>
</evidence>
<organism evidence="1 2">
    <name type="scientific">Acetivibrio straminisolvens JCM 21531</name>
    <dbReference type="NCBI Taxonomy" id="1294263"/>
    <lineage>
        <taxon>Bacteria</taxon>
        <taxon>Bacillati</taxon>
        <taxon>Bacillota</taxon>
        <taxon>Clostridia</taxon>
        <taxon>Eubacteriales</taxon>
        <taxon>Oscillospiraceae</taxon>
        <taxon>Acetivibrio</taxon>
    </lineage>
</organism>
<proteinExistence type="predicted"/>
<sequence length="159" mass="17608">MKITFPHMGNTYIAVKALLDDIGADYVIPPLSSKRSLEIGTKYAPEMACLPLKINIGNYIEAYEKGADTILTAGGRGPCRFGYYCEMSREILCDNGYDMEVIVLEPPEGDIVNFIGKIKKLAGSLNIYRILNVIKNTTLVAKRVDELERLAFKIGRGSL</sequence>
<gene>
    <name evidence="1" type="ORF">JCM21531_1683</name>
</gene>
<dbReference type="InterPro" id="IPR051805">
    <property type="entry name" value="Dehydratase_Activator_Redct"/>
</dbReference>